<dbReference type="InterPro" id="IPR050228">
    <property type="entry name" value="Carboxylesterase_BioH"/>
</dbReference>
<dbReference type="GO" id="GO:0016787">
    <property type="term" value="F:hydrolase activity"/>
    <property type="evidence" value="ECO:0007669"/>
    <property type="project" value="UniProtKB-KW"/>
</dbReference>
<evidence type="ECO:0000313" key="3">
    <source>
        <dbReference type="Proteomes" id="UP001143480"/>
    </source>
</evidence>
<keyword evidence="3" id="KW-1185">Reference proteome</keyword>
<accession>A0A9W6KGB6</accession>
<name>A0A9W6KGB6_9ACTN</name>
<protein>
    <submittedName>
        <fullName evidence="2">Alpha/beta hydrolase</fullName>
    </submittedName>
</protein>
<dbReference type="AlphaFoldDB" id="A0A9W6KGB6"/>
<dbReference type="Pfam" id="PF00561">
    <property type="entry name" value="Abhydrolase_1"/>
    <property type="match status" value="1"/>
</dbReference>
<keyword evidence="2" id="KW-0378">Hydrolase</keyword>
<dbReference type="PRINTS" id="PR00412">
    <property type="entry name" value="EPOXHYDRLASE"/>
</dbReference>
<dbReference type="SUPFAM" id="SSF53474">
    <property type="entry name" value="alpha/beta-Hydrolases"/>
    <property type="match status" value="1"/>
</dbReference>
<dbReference type="Proteomes" id="UP001143480">
    <property type="component" value="Unassembled WGS sequence"/>
</dbReference>
<comment type="caution">
    <text evidence="2">The sequence shown here is derived from an EMBL/GenBank/DDBJ whole genome shotgun (WGS) entry which is preliminary data.</text>
</comment>
<reference evidence="2" key="2">
    <citation type="submission" date="2023-01" db="EMBL/GenBank/DDBJ databases">
        <authorList>
            <person name="Sun Q."/>
            <person name="Evtushenko L."/>
        </authorList>
    </citation>
    <scope>NUCLEOTIDE SEQUENCE</scope>
    <source>
        <strain evidence="2">VKM Ac-1321</strain>
    </source>
</reference>
<evidence type="ECO:0000313" key="2">
    <source>
        <dbReference type="EMBL" id="GLL00678.1"/>
    </source>
</evidence>
<dbReference type="PANTHER" id="PTHR43194">
    <property type="entry name" value="HYDROLASE ALPHA/BETA FOLD FAMILY"/>
    <property type="match status" value="1"/>
</dbReference>
<dbReference type="InterPro" id="IPR000073">
    <property type="entry name" value="AB_hydrolase_1"/>
</dbReference>
<dbReference type="Gene3D" id="3.40.50.1820">
    <property type="entry name" value="alpha/beta hydrolase"/>
    <property type="match status" value="1"/>
</dbReference>
<dbReference type="EMBL" id="BSFP01000010">
    <property type="protein sequence ID" value="GLL00678.1"/>
    <property type="molecule type" value="Genomic_DNA"/>
</dbReference>
<dbReference type="PANTHER" id="PTHR43194:SF2">
    <property type="entry name" value="PEROXISOMAL MEMBRANE PROTEIN LPX1"/>
    <property type="match status" value="1"/>
</dbReference>
<dbReference type="PRINTS" id="PR00111">
    <property type="entry name" value="ABHYDROLASE"/>
</dbReference>
<dbReference type="InterPro" id="IPR029058">
    <property type="entry name" value="AB_hydrolase_fold"/>
</dbReference>
<dbReference type="InterPro" id="IPR000639">
    <property type="entry name" value="Epox_hydrolase-like"/>
</dbReference>
<feature type="domain" description="AB hydrolase-1" evidence="1">
    <location>
        <begin position="12"/>
        <end position="112"/>
    </location>
</feature>
<gene>
    <name evidence="2" type="ORF">GCM10017581_024190</name>
</gene>
<evidence type="ECO:0000259" key="1">
    <source>
        <dbReference type="Pfam" id="PF00561"/>
    </source>
</evidence>
<organism evidence="2 3">
    <name type="scientific">Dactylosporangium matsuzakiense</name>
    <dbReference type="NCBI Taxonomy" id="53360"/>
    <lineage>
        <taxon>Bacteria</taxon>
        <taxon>Bacillati</taxon>
        <taxon>Actinomycetota</taxon>
        <taxon>Actinomycetes</taxon>
        <taxon>Micromonosporales</taxon>
        <taxon>Micromonosporaceae</taxon>
        <taxon>Dactylosporangium</taxon>
    </lineage>
</organism>
<dbReference type="RefSeq" id="WP_261961314.1">
    <property type="nucleotide sequence ID" value="NZ_BAAAXA010000001.1"/>
</dbReference>
<reference evidence="2" key="1">
    <citation type="journal article" date="2014" name="Int. J. Syst. Evol. Microbiol.">
        <title>Complete genome sequence of Corynebacterium casei LMG S-19264T (=DSM 44701T), isolated from a smear-ripened cheese.</title>
        <authorList>
            <consortium name="US DOE Joint Genome Institute (JGI-PGF)"/>
            <person name="Walter F."/>
            <person name="Albersmeier A."/>
            <person name="Kalinowski J."/>
            <person name="Ruckert C."/>
        </authorList>
    </citation>
    <scope>NUCLEOTIDE SEQUENCE</scope>
    <source>
        <strain evidence="2">VKM Ac-1321</strain>
    </source>
</reference>
<sequence>MRLARSDTGTGPAIVLLHGGGSGRGTWDAFTRDLTGWRVIAPDLRGHGESARCAEYPLDGFARDVEELLDELDDPAPVLVGHSLGAFTATLVAQRRPDRVGRLVLEDPPAPPRAGDRSGGFSRARLALAGLAGGLSRRRFDRNALMSAIHQLREPNPAWWDGLQKLQAPSLVLSGGPKSHIPPTRLELVAAAIPDAQLVTIPVGHRIHSTAPAEFSAAVLRFLSG</sequence>
<proteinExistence type="predicted"/>